<feature type="chain" id="PRO_5042074169" evidence="11">
    <location>
        <begin position="25"/>
        <end position="808"/>
    </location>
</feature>
<evidence type="ECO:0000256" key="8">
    <source>
        <dbReference type="PIRSR" id="PIRSR615500-1"/>
    </source>
</evidence>
<dbReference type="FunFam" id="3.30.70.80:FF:000002">
    <property type="entry name" value="Subtilisin-like protease SBT5.3"/>
    <property type="match status" value="1"/>
</dbReference>
<dbReference type="InterPro" id="IPR015500">
    <property type="entry name" value="Peptidase_S8_subtilisin-rel"/>
</dbReference>
<keyword evidence="6 9" id="KW-0720">Serine protease</keyword>
<dbReference type="PANTHER" id="PTHR10795">
    <property type="entry name" value="PROPROTEIN CONVERTASE SUBTILISIN/KEXIN"/>
    <property type="match status" value="1"/>
</dbReference>
<reference evidence="15" key="2">
    <citation type="journal article" date="2024" name="Plant">
        <title>Genomic evolution and insights into agronomic trait innovations of Sesamum species.</title>
        <authorList>
            <person name="Miao H."/>
            <person name="Wang L."/>
            <person name="Qu L."/>
            <person name="Liu H."/>
            <person name="Sun Y."/>
            <person name="Le M."/>
            <person name="Wang Q."/>
            <person name="Wei S."/>
            <person name="Zheng Y."/>
            <person name="Lin W."/>
            <person name="Duan Y."/>
            <person name="Cao H."/>
            <person name="Xiong S."/>
            <person name="Wang X."/>
            <person name="Wei L."/>
            <person name="Li C."/>
            <person name="Ma Q."/>
            <person name="Ju M."/>
            <person name="Zhao R."/>
            <person name="Li G."/>
            <person name="Mu C."/>
            <person name="Tian Q."/>
            <person name="Mei H."/>
            <person name="Zhang T."/>
            <person name="Gao T."/>
            <person name="Zhang H."/>
        </authorList>
    </citation>
    <scope>NUCLEOTIDE SEQUENCE</scope>
    <source>
        <strain evidence="15">3651</strain>
    </source>
</reference>
<feature type="active site" description="Charge relay system" evidence="8 9">
    <location>
        <position position="199"/>
    </location>
</feature>
<dbReference type="GO" id="GO:0004252">
    <property type="term" value="F:serine-type endopeptidase activity"/>
    <property type="evidence" value="ECO:0007669"/>
    <property type="project" value="UniProtKB-UniRule"/>
</dbReference>
<organism evidence="15 16">
    <name type="scientific">Sesamum alatum</name>
    <dbReference type="NCBI Taxonomy" id="300844"/>
    <lineage>
        <taxon>Eukaryota</taxon>
        <taxon>Viridiplantae</taxon>
        <taxon>Streptophyta</taxon>
        <taxon>Embryophyta</taxon>
        <taxon>Tracheophyta</taxon>
        <taxon>Spermatophyta</taxon>
        <taxon>Magnoliopsida</taxon>
        <taxon>eudicotyledons</taxon>
        <taxon>Gunneridae</taxon>
        <taxon>Pentapetalae</taxon>
        <taxon>asterids</taxon>
        <taxon>lamiids</taxon>
        <taxon>Lamiales</taxon>
        <taxon>Pedaliaceae</taxon>
        <taxon>Sesamum</taxon>
    </lineage>
</organism>
<dbReference type="CDD" id="cd04852">
    <property type="entry name" value="Peptidases_S8_3"/>
    <property type="match status" value="1"/>
</dbReference>
<dbReference type="GO" id="GO:0005576">
    <property type="term" value="C:extracellular region"/>
    <property type="evidence" value="ECO:0007669"/>
    <property type="project" value="UniProtKB-SubCell"/>
</dbReference>
<feature type="domain" description="Peptidase S8/S53" evidence="12">
    <location>
        <begin position="128"/>
        <end position="611"/>
    </location>
</feature>
<keyword evidence="5 9" id="KW-0378">Hydrolase</keyword>
<dbReference type="PROSITE" id="PS00136">
    <property type="entry name" value="SUBTILASE_ASP"/>
    <property type="match status" value="1"/>
</dbReference>
<reference evidence="15" key="1">
    <citation type="submission" date="2020-06" db="EMBL/GenBank/DDBJ databases">
        <authorList>
            <person name="Li T."/>
            <person name="Hu X."/>
            <person name="Zhang T."/>
            <person name="Song X."/>
            <person name="Zhang H."/>
            <person name="Dai N."/>
            <person name="Sheng W."/>
            <person name="Hou X."/>
            <person name="Wei L."/>
        </authorList>
    </citation>
    <scope>NUCLEOTIDE SEQUENCE</scope>
    <source>
        <strain evidence="15">3651</strain>
        <tissue evidence="15">Leaf</tissue>
    </source>
</reference>
<dbReference type="InterPro" id="IPR023828">
    <property type="entry name" value="Peptidase_S8_Ser-AS"/>
</dbReference>
<evidence type="ECO:0000313" key="15">
    <source>
        <dbReference type="EMBL" id="KAK4435248.1"/>
    </source>
</evidence>
<dbReference type="AlphaFoldDB" id="A0AAE1YSH9"/>
<keyword evidence="7" id="KW-0325">Glycoprotein</keyword>
<comment type="subcellular location">
    <subcellularLocation>
        <location evidence="1">Secreted</location>
    </subcellularLocation>
</comment>
<proteinExistence type="inferred from homology"/>
<evidence type="ECO:0000313" key="16">
    <source>
        <dbReference type="Proteomes" id="UP001293254"/>
    </source>
</evidence>
<dbReference type="InterPro" id="IPR036852">
    <property type="entry name" value="Peptidase_S8/S53_dom_sf"/>
</dbReference>
<dbReference type="GO" id="GO:0006508">
    <property type="term" value="P:proteolysis"/>
    <property type="evidence" value="ECO:0007669"/>
    <property type="project" value="UniProtKB-KW"/>
</dbReference>
<dbReference type="Gene3D" id="2.60.40.2310">
    <property type="match status" value="1"/>
</dbReference>
<dbReference type="InterPro" id="IPR000209">
    <property type="entry name" value="Peptidase_S8/S53_dom"/>
</dbReference>
<evidence type="ECO:0000256" key="2">
    <source>
        <dbReference type="ARBA" id="ARBA00011073"/>
    </source>
</evidence>
<keyword evidence="3 9" id="KW-0645">Protease</keyword>
<evidence type="ECO:0000256" key="9">
    <source>
        <dbReference type="PROSITE-ProRule" id="PRU01240"/>
    </source>
</evidence>
<protein>
    <submittedName>
        <fullName evidence="15">Cucumisin</fullName>
    </submittedName>
</protein>
<dbReference type="PRINTS" id="PR00723">
    <property type="entry name" value="SUBTILISIN"/>
</dbReference>
<dbReference type="InterPro" id="IPR010259">
    <property type="entry name" value="S8pro/Inhibitor_I9"/>
</dbReference>
<feature type="signal peptide" evidence="11">
    <location>
        <begin position="1"/>
        <end position="24"/>
    </location>
</feature>
<evidence type="ECO:0000256" key="3">
    <source>
        <dbReference type="ARBA" id="ARBA00022670"/>
    </source>
</evidence>
<dbReference type="EMBL" id="JACGWO010000002">
    <property type="protein sequence ID" value="KAK4435248.1"/>
    <property type="molecule type" value="Genomic_DNA"/>
</dbReference>
<evidence type="ECO:0000256" key="11">
    <source>
        <dbReference type="SAM" id="SignalP"/>
    </source>
</evidence>
<dbReference type="PROSITE" id="PS51892">
    <property type="entry name" value="SUBTILASE"/>
    <property type="match status" value="1"/>
</dbReference>
<evidence type="ECO:0000256" key="1">
    <source>
        <dbReference type="ARBA" id="ARBA00004613"/>
    </source>
</evidence>
<dbReference type="InterPro" id="IPR037045">
    <property type="entry name" value="S8pro/Inhibitor_I9_sf"/>
</dbReference>
<dbReference type="InterPro" id="IPR034197">
    <property type="entry name" value="Peptidases_S8_3"/>
</dbReference>
<dbReference type="Proteomes" id="UP001293254">
    <property type="component" value="Unassembled WGS sequence"/>
</dbReference>
<keyword evidence="4 11" id="KW-0732">Signal</keyword>
<feature type="domain" description="Inhibitor I9" evidence="13">
    <location>
        <begin position="30"/>
        <end position="106"/>
    </location>
</feature>
<dbReference type="Pfam" id="PF17766">
    <property type="entry name" value="fn3_6"/>
    <property type="match status" value="1"/>
</dbReference>
<sequence>MAKAGIFSLLYPLLLSALVLNCHCQERKLHIVYMGGRPQEDVSVAAKHHSMLHRVLGSASAARDSLVHSYGRSFNGFAAKLTQEEAARISEMEGVISVNPNRMFKHHTTRSWDFMNLTTDKVGDPQESDVIIGLLDTGVWPEHPSFNDSGFGPPPAKWKGTCMTANFTCNNKIIGARYYNSENAYYDGDIPSPRDSEGHGTHTASTASGVEVEASYFGLAKGIARGGVPKSRIAVYKVCWAFGCSSADILKAFDDAIADGVDIISVSLGSDWPDDYFDDPIAIGSFHAMRNGILTSNSAGNSGPFPVTVSNYAPWSLTVAASTIDRKFVARMQLGNGQIFTGITINTFDLNGTSYPLIWGGDAANYTIGSSPDIAKYCITGAMNADIVAGKIVFCEALWDGSGILLANGVGTIMADVLVENPDVAFSWPLPATLISPEDGKIVLEYIKKHRVGASTSFIFSALVHFFASLFNKFITYMEHFLFRNPIATIFYSDAWKDAMAPIVVSFSSRGPSPITPDILKPDITAPGVDILAGWSPLSPSSIYYGDERSTLFNIISGTSMSCPHASGAAAYVKALHPNWSPAAIKSALMTTAYVMDPRKHNDLEFAYGSGQINPVAARDPGLVFDASETDYINFLCKQGYNTSTLRLVTGDNSTCASISLGRAWDLNYPSFSLYVEDGQPITGTFTRTVTNVGAANSTYKASLYMPFLVSVTVEPSILTFSAIGETQTFTVNVTGPAISQQPITSGAITWTDGTHVVRTPLVVYNYIPGAPYNLDSGESMAPGSTPTFQHSSVYQKIGSIGRRKAHP</sequence>
<dbReference type="InterPro" id="IPR041469">
    <property type="entry name" value="Subtilisin-like_FN3"/>
</dbReference>
<dbReference type="SUPFAM" id="SSF52743">
    <property type="entry name" value="Subtilisin-like"/>
    <property type="match status" value="1"/>
</dbReference>
<feature type="active site" description="Charge relay system" evidence="8 9">
    <location>
        <position position="560"/>
    </location>
</feature>
<dbReference type="InterPro" id="IPR023827">
    <property type="entry name" value="Peptidase_S8_Asp-AS"/>
</dbReference>
<comment type="caution">
    <text evidence="15">The sequence shown here is derived from an EMBL/GenBank/DDBJ whole genome shotgun (WGS) entry which is preliminary data.</text>
</comment>
<evidence type="ECO:0000256" key="4">
    <source>
        <dbReference type="ARBA" id="ARBA00022729"/>
    </source>
</evidence>
<evidence type="ECO:0000256" key="6">
    <source>
        <dbReference type="ARBA" id="ARBA00022825"/>
    </source>
</evidence>
<name>A0AAE1YSH9_9LAMI</name>
<dbReference type="PROSITE" id="PS00138">
    <property type="entry name" value="SUBTILASE_SER"/>
    <property type="match status" value="1"/>
</dbReference>
<dbReference type="FunFam" id="3.40.50.200:FF:000006">
    <property type="entry name" value="Subtilisin-like protease SBT1.5"/>
    <property type="match status" value="1"/>
</dbReference>
<dbReference type="Pfam" id="PF05922">
    <property type="entry name" value="Inhibitor_I9"/>
    <property type="match status" value="1"/>
</dbReference>
<evidence type="ECO:0000256" key="7">
    <source>
        <dbReference type="ARBA" id="ARBA00023180"/>
    </source>
</evidence>
<dbReference type="Gene3D" id="3.30.70.80">
    <property type="entry name" value="Peptidase S8 propeptide/proteinase inhibitor I9"/>
    <property type="match status" value="1"/>
</dbReference>
<dbReference type="InterPro" id="IPR045051">
    <property type="entry name" value="SBT"/>
</dbReference>
<dbReference type="CDD" id="cd02120">
    <property type="entry name" value="PA_subtilisin_like"/>
    <property type="match status" value="1"/>
</dbReference>
<dbReference type="Gene3D" id="3.40.50.200">
    <property type="entry name" value="Peptidase S8/S53 domain"/>
    <property type="match status" value="2"/>
</dbReference>
<evidence type="ECO:0000256" key="10">
    <source>
        <dbReference type="RuleBase" id="RU003355"/>
    </source>
</evidence>
<feature type="active site" description="Charge relay system" evidence="8 9">
    <location>
        <position position="136"/>
    </location>
</feature>
<gene>
    <name evidence="15" type="ORF">Salat_0688100</name>
</gene>
<evidence type="ECO:0000259" key="13">
    <source>
        <dbReference type="Pfam" id="PF05922"/>
    </source>
</evidence>
<evidence type="ECO:0000259" key="14">
    <source>
        <dbReference type="Pfam" id="PF17766"/>
    </source>
</evidence>
<feature type="domain" description="Subtilisin-like protease fibronectin type-III" evidence="14">
    <location>
        <begin position="666"/>
        <end position="764"/>
    </location>
</feature>
<accession>A0AAE1YSH9</accession>
<evidence type="ECO:0000259" key="12">
    <source>
        <dbReference type="Pfam" id="PF00082"/>
    </source>
</evidence>
<evidence type="ECO:0000256" key="5">
    <source>
        <dbReference type="ARBA" id="ARBA00022801"/>
    </source>
</evidence>
<dbReference type="Pfam" id="PF00082">
    <property type="entry name" value="Peptidase_S8"/>
    <property type="match status" value="1"/>
</dbReference>
<keyword evidence="16" id="KW-1185">Reference proteome</keyword>
<comment type="similarity">
    <text evidence="2 9 10">Belongs to the peptidase S8 family.</text>
</comment>